<dbReference type="InterPro" id="IPR027370">
    <property type="entry name" value="Znf-RING_euk"/>
</dbReference>
<reference evidence="11" key="3">
    <citation type="submission" date="2025-09" db="UniProtKB">
        <authorList>
            <consortium name="Ensembl"/>
        </authorList>
    </citation>
    <scope>IDENTIFICATION</scope>
</reference>
<dbReference type="Pfam" id="PF00643">
    <property type="entry name" value="zf-B_box"/>
    <property type="match status" value="1"/>
</dbReference>
<evidence type="ECO:0000256" key="3">
    <source>
        <dbReference type="ARBA" id="ARBA00022771"/>
    </source>
</evidence>
<dbReference type="PANTHER" id="PTHR25465">
    <property type="entry name" value="B-BOX DOMAIN CONTAINING"/>
    <property type="match status" value="1"/>
</dbReference>
<keyword evidence="3 6" id="KW-0863">Zinc-finger</keyword>
<dbReference type="Pfam" id="PF00622">
    <property type="entry name" value="SPRY"/>
    <property type="match status" value="1"/>
</dbReference>
<dbReference type="GO" id="GO:0008270">
    <property type="term" value="F:zinc ion binding"/>
    <property type="evidence" value="ECO:0007669"/>
    <property type="project" value="UniProtKB-KW"/>
</dbReference>
<dbReference type="InParanoid" id="A0A667WR96"/>
<evidence type="ECO:0000256" key="2">
    <source>
        <dbReference type="ARBA" id="ARBA00022723"/>
    </source>
</evidence>
<feature type="domain" description="B box-type" evidence="9">
    <location>
        <begin position="142"/>
        <end position="182"/>
    </location>
</feature>
<dbReference type="Gene3D" id="4.10.830.40">
    <property type="match status" value="1"/>
</dbReference>
<dbReference type="Gene3D" id="2.60.120.920">
    <property type="match status" value="1"/>
</dbReference>
<feature type="domain" description="RING-type" evidence="8">
    <location>
        <begin position="13"/>
        <end position="53"/>
    </location>
</feature>
<reference evidence="11" key="2">
    <citation type="submission" date="2025-08" db="UniProtKB">
        <authorList>
            <consortium name="Ensembl"/>
        </authorList>
    </citation>
    <scope>IDENTIFICATION</scope>
</reference>
<dbReference type="PROSITE" id="PS00518">
    <property type="entry name" value="ZF_RING_1"/>
    <property type="match status" value="1"/>
</dbReference>
<keyword evidence="7" id="KW-0175">Coiled coil</keyword>
<evidence type="ECO:0000256" key="6">
    <source>
        <dbReference type="PROSITE-ProRule" id="PRU00024"/>
    </source>
</evidence>
<dbReference type="SMART" id="SM00449">
    <property type="entry name" value="SPRY"/>
    <property type="match status" value="1"/>
</dbReference>
<sequence length="635" mass="73064">NETFVLCEDQFLCSICLDVFTEPVSTPCGHNYCKACITGYWDTHPLTQCPLCKETFHRRPELRVNTGFREIVEHFKKMSLSGRDESPAKPGEVPCDVCLEGKQKALKTCLVCLASYCQLHLEPHQRATALKRHKLIDPVPNLDQRVCKKHDKIFELFCTEDQTCLCIMCMKDNHTLHETIPLEEEFRNRKAWLEAVMSEIKQMEKDKTKSIQEIKCSITQRRNNAKKDLEDIAEVFHTLVASLQRNQAELVRVIEEKNRDAEKQAKDVITELEQEVTDLERRRTELEQLSHSEDHLHLLQYLPSPCDPPYTKDLFHSLGGIPPPCDAPHTEVPPDMVWSLLSLPSPLHTIDYSDISCQINPCVETVRKAVTELKETLCNKMEKLITEVQISDGYKAIKETATAKKQMTTFCEETENLPQDKLMTIQQLDEVDVTLDPDTAYPKLIVSQDEREVRFSQNYQLTVPHSQKRIEYQPYILGKEGFSSGRFYYEVQLNGCTFWFLGVARESINRKNYFFCPIPEEGGWTVCGRFNEFEEVYFVNTSPPCPLYLRQRPQRVGVFVDYEEGEVSFYDVDARTLIYSFTGCNFSESVPPLKALFYSLTGSSLNSRPKLYPIFGVFDFDGNPIKITPVGHTPL</sequence>
<feature type="domain" description="B30.2/SPRY" evidence="10">
    <location>
        <begin position="413"/>
        <end position="612"/>
    </location>
</feature>
<dbReference type="Ensembl" id="ENSMMDT00005004918.1">
    <property type="protein sequence ID" value="ENSMMDP00005004782.1"/>
    <property type="gene ID" value="ENSMMDG00005002631.1"/>
</dbReference>
<dbReference type="InterPro" id="IPR013320">
    <property type="entry name" value="ConA-like_dom_sf"/>
</dbReference>
<keyword evidence="2" id="KW-0479">Metal-binding</keyword>
<name>A0A667WR96_9TELE</name>
<organism evidence="11 12">
    <name type="scientific">Myripristis murdjan</name>
    <name type="common">pinecone soldierfish</name>
    <dbReference type="NCBI Taxonomy" id="586833"/>
    <lineage>
        <taxon>Eukaryota</taxon>
        <taxon>Metazoa</taxon>
        <taxon>Chordata</taxon>
        <taxon>Craniata</taxon>
        <taxon>Vertebrata</taxon>
        <taxon>Euteleostomi</taxon>
        <taxon>Actinopterygii</taxon>
        <taxon>Neopterygii</taxon>
        <taxon>Teleostei</taxon>
        <taxon>Neoteleostei</taxon>
        <taxon>Acanthomorphata</taxon>
        <taxon>Holocentriformes</taxon>
        <taxon>Holocentridae</taxon>
        <taxon>Myripristis</taxon>
    </lineage>
</organism>
<feature type="coiled-coil region" evidence="7">
    <location>
        <begin position="240"/>
        <end position="289"/>
    </location>
</feature>
<evidence type="ECO:0000259" key="8">
    <source>
        <dbReference type="PROSITE" id="PS50089"/>
    </source>
</evidence>
<dbReference type="Pfam" id="PF13445">
    <property type="entry name" value="zf-RING_UBOX"/>
    <property type="match status" value="1"/>
</dbReference>
<dbReference type="SMART" id="SM00184">
    <property type="entry name" value="RING"/>
    <property type="match status" value="1"/>
</dbReference>
<proteinExistence type="predicted"/>
<dbReference type="FunFam" id="2.60.120.920:FF:000004">
    <property type="entry name" value="Butyrophilin subfamily 1 member A1"/>
    <property type="match status" value="1"/>
</dbReference>
<dbReference type="InterPro" id="IPR051051">
    <property type="entry name" value="E3_ubiq-ligase_TRIM/RNF"/>
</dbReference>
<dbReference type="PROSITE" id="PS50089">
    <property type="entry name" value="ZF_RING_2"/>
    <property type="match status" value="1"/>
</dbReference>
<accession>A0A667WR96</accession>
<evidence type="ECO:0000313" key="11">
    <source>
        <dbReference type="Ensembl" id="ENSMMDP00005004782.1"/>
    </source>
</evidence>
<dbReference type="SMART" id="SM00589">
    <property type="entry name" value="PRY"/>
    <property type="match status" value="1"/>
</dbReference>
<dbReference type="PANTHER" id="PTHR25465:SF32">
    <property type="entry name" value="BLOODTHIRSTY-RELATED GENE FAMILY, MEMBER 16 ISOFORM X1-RELATED"/>
    <property type="match status" value="1"/>
</dbReference>
<evidence type="ECO:0000256" key="5">
    <source>
        <dbReference type="ARBA" id="ARBA00022859"/>
    </source>
</evidence>
<dbReference type="InterPro" id="IPR006574">
    <property type="entry name" value="PRY"/>
</dbReference>
<dbReference type="InterPro" id="IPR003879">
    <property type="entry name" value="Butyrophylin_SPRY"/>
</dbReference>
<evidence type="ECO:0000259" key="9">
    <source>
        <dbReference type="PROSITE" id="PS50119"/>
    </source>
</evidence>
<dbReference type="SUPFAM" id="SSF57845">
    <property type="entry name" value="B-box zinc-binding domain"/>
    <property type="match status" value="1"/>
</dbReference>
<dbReference type="InterPro" id="IPR001841">
    <property type="entry name" value="Znf_RING"/>
</dbReference>
<protein>
    <submittedName>
        <fullName evidence="11">Uncharacterized protein</fullName>
    </submittedName>
</protein>
<dbReference type="Gene3D" id="3.30.160.60">
    <property type="entry name" value="Classic Zinc Finger"/>
    <property type="match status" value="1"/>
</dbReference>
<reference evidence="11" key="1">
    <citation type="submission" date="2019-06" db="EMBL/GenBank/DDBJ databases">
        <authorList>
            <consortium name="Wellcome Sanger Institute Data Sharing"/>
        </authorList>
    </citation>
    <scope>NUCLEOTIDE SEQUENCE [LARGE SCALE GENOMIC DNA]</scope>
</reference>
<dbReference type="PRINTS" id="PR01407">
    <property type="entry name" value="BUTYPHLNCDUF"/>
</dbReference>
<keyword evidence="1" id="KW-0399">Innate immunity</keyword>
<dbReference type="InterPro" id="IPR043136">
    <property type="entry name" value="B30.2/SPRY_sf"/>
</dbReference>
<dbReference type="InterPro" id="IPR003877">
    <property type="entry name" value="SPRY_dom"/>
</dbReference>
<dbReference type="InterPro" id="IPR001870">
    <property type="entry name" value="B30.2/SPRY"/>
</dbReference>
<evidence type="ECO:0000259" key="10">
    <source>
        <dbReference type="PROSITE" id="PS50188"/>
    </source>
</evidence>
<dbReference type="SUPFAM" id="SSF49899">
    <property type="entry name" value="Concanavalin A-like lectins/glucanases"/>
    <property type="match status" value="1"/>
</dbReference>
<evidence type="ECO:0000256" key="4">
    <source>
        <dbReference type="ARBA" id="ARBA00022833"/>
    </source>
</evidence>
<evidence type="ECO:0000313" key="12">
    <source>
        <dbReference type="Proteomes" id="UP000472263"/>
    </source>
</evidence>
<dbReference type="GO" id="GO:0005737">
    <property type="term" value="C:cytoplasm"/>
    <property type="evidence" value="ECO:0007669"/>
    <property type="project" value="UniProtKB-ARBA"/>
</dbReference>
<dbReference type="PROSITE" id="PS50119">
    <property type="entry name" value="ZF_BBOX"/>
    <property type="match status" value="1"/>
</dbReference>
<keyword evidence="5" id="KW-0391">Immunity</keyword>
<dbReference type="InterPro" id="IPR017907">
    <property type="entry name" value="Znf_RING_CS"/>
</dbReference>
<dbReference type="PROSITE" id="PS50188">
    <property type="entry name" value="B302_SPRY"/>
    <property type="match status" value="1"/>
</dbReference>
<dbReference type="CDD" id="cd13733">
    <property type="entry name" value="SPRY_PRY_C-I_1"/>
    <property type="match status" value="1"/>
</dbReference>
<dbReference type="SUPFAM" id="SSF57850">
    <property type="entry name" value="RING/U-box"/>
    <property type="match status" value="1"/>
</dbReference>
<dbReference type="InterPro" id="IPR013083">
    <property type="entry name" value="Znf_RING/FYVE/PHD"/>
</dbReference>
<dbReference type="InterPro" id="IPR058030">
    <property type="entry name" value="TRIM8/14/16/25/29/45/65_CC"/>
</dbReference>
<keyword evidence="4" id="KW-0862">Zinc</keyword>
<keyword evidence="12" id="KW-1185">Reference proteome</keyword>
<dbReference type="InterPro" id="IPR000315">
    <property type="entry name" value="Znf_B-box"/>
</dbReference>
<evidence type="ECO:0000256" key="7">
    <source>
        <dbReference type="SAM" id="Coils"/>
    </source>
</evidence>
<dbReference type="Gene3D" id="3.30.40.10">
    <property type="entry name" value="Zinc/RING finger domain, C3HC4 (zinc finger)"/>
    <property type="match status" value="1"/>
</dbReference>
<dbReference type="Proteomes" id="UP000472263">
    <property type="component" value="Chromosome 23"/>
</dbReference>
<dbReference type="Pfam" id="PF25600">
    <property type="entry name" value="TRIM_CC"/>
    <property type="match status" value="1"/>
</dbReference>
<dbReference type="GO" id="GO:0045087">
    <property type="term" value="P:innate immune response"/>
    <property type="evidence" value="ECO:0007669"/>
    <property type="project" value="UniProtKB-KW"/>
</dbReference>
<dbReference type="Pfam" id="PF13765">
    <property type="entry name" value="PRY"/>
    <property type="match status" value="1"/>
</dbReference>
<dbReference type="GeneTree" id="ENSGT01040000240385"/>
<dbReference type="AlphaFoldDB" id="A0A667WR96"/>
<evidence type="ECO:0000256" key="1">
    <source>
        <dbReference type="ARBA" id="ARBA00022588"/>
    </source>
</evidence>
<dbReference type="SMART" id="SM00336">
    <property type="entry name" value="BBOX"/>
    <property type="match status" value="2"/>
</dbReference>
<dbReference type="CDD" id="cd19769">
    <property type="entry name" value="Bbox2_TRIM16-like"/>
    <property type="match status" value="1"/>
</dbReference>